<reference evidence="1 2" key="1">
    <citation type="journal article" date="2022" name="Nat. Plants">
        <title>Genomes of leafy and leafless Platanthera orchids illuminate the evolution of mycoheterotrophy.</title>
        <authorList>
            <person name="Li M.H."/>
            <person name="Liu K.W."/>
            <person name="Li Z."/>
            <person name="Lu H.C."/>
            <person name="Ye Q.L."/>
            <person name="Zhang D."/>
            <person name="Wang J.Y."/>
            <person name="Li Y.F."/>
            <person name="Zhong Z.M."/>
            <person name="Liu X."/>
            <person name="Yu X."/>
            <person name="Liu D.K."/>
            <person name="Tu X.D."/>
            <person name="Liu B."/>
            <person name="Hao Y."/>
            <person name="Liao X.Y."/>
            <person name="Jiang Y.T."/>
            <person name="Sun W.H."/>
            <person name="Chen J."/>
            <person name="Chen Y.Q."/>
            <person name="Ai Y."/>
            <person name="Zhai J.W."/>
            <person name="Wu S.S."/>
            <person name="Zhou Z."/>
            <person name="Hsiao Y.Y."/>
            <person name="Wu W.L."/>
            <person name="Chen Y.Y."/>
            <person name="Lin Y.F."/>
            <person name="Hsu J.L."/>
            <person name="Li C.Y."/>
            <person name="Wang Z.W."/>
            <person name="Zhao X."/>
            <person name="Zhong W.Y."/>
            <person name="Ma X.K."/>
            <person name="Ma L."/>
            <person name="Huang J."/>
            <person name="Chen G.Z."/>
            <person name="Huang M.Z."/>
            <person name="Huang L."/>
            <person name="Peng D.H."/>
            <person name="Luo Y.B."/>
            <person name="Zou S.Q."/>
            <person name="Chen S.P."/>
            <person name="Lan S."/>
            <person name="Tsai W.C."/>
            <person name="Van de Peer Y."/>
            <person name="Liu Z.J."/>
        </authorList>
    </citation>
    <scope>NUCLEOTIDE SEQUENCE [LARGE SCALE GENOMIC DNA]</scope>
    <source>
        <strain evidence="1">Lor287</strain>
    </source>
</reference>
<dbReference type="Proteomes" id="UP001418222">
    <property type="component" value="Unassembled WGS sequence"/>
</dbReference>
<protein>
    <submittedName>
        <fullName evidence="1">Uncharacterized protein</fullName>
    </submittedName>
</protein>
<proteinExistence type="predicted"/>
<keyword evidence="2" id="KW-1185">Reference proteome</keyword>
<gene>
    <name evidence="1" type="ORF">KSP39_PZI009431</name>
</gene>
<sequence>MSKKKNLSLQWGGRRLWAAVTGRPGHVGVHEDEPRAAGEPVAISHPAPLVARHCVKVLSNNIEEVESFEGLLDSLMHKIAAQICRSGSSGYNLFAEPRATGRSSLQLGVERVFQVLGGQQTAPREAQVLQLPGDGERSLALYEGRIRLRSVHNGVGENFRDAVR</sequence>
<accession>A0AAP0BL86</accession>
<dbReference type="AlphaFoldDB" id="A0AAP0BL86"/>
<dbReference type="EMBL" id="JBBWWQ010000007">
    <property type="protein sequence ID" value="KAK8942490.1"/>
    <property type="molecule type" value="Genomic_DNA"/>
</dbReference>
<comment type="caution">
    <text evidence="1">The sequence shown here is derived from an EMBL/GenBank/DDBJ whole genome shotgun (WGS) entry which is preliminary data.</text>
</comment>
<name>A0AAP0BL86_9ASPA</name>
<evidence type="ECO:0000313" key="1">
    <source>
        <dbReference type="EMBL" id="KAK8942490.1"/>
    </source>
</evidence>
<organism evidence="1 2">
    <name type="scientific">Platanthera zijinensis</name>
    <dbReference type="NCBI Taxonomy" id="2320716"/>
    <lineage>
        <taxon>Eukaryota</taxon>
        <taxon>Viridiplantae</taxon>
        <taxon>Streptophyta</taxon>
        <taxon>Embryophyta</taxon>
        <taxon>Tracheophyta</taxon>
        <taxon>Spermatophyta</taxon>
        <taxon>Magnoliopsida</taxon>
        <taxon>Liliopsida</taxon>
        <taxon>Asparagales</taxon>
        <taxon>Orchidaceae</taxon>
        <taxon>Orchidoideae</taxon>
        <taxon>Orchideae</taxon>
        <taxon>Orchidinae</taxon>
        <taxon>Platanthera</taxon>
    </lineage>
</organism>
<evidence type="ECO:0000313" key="2">
    <source>
        <dbReference type="Proteomes" id="UP001418222"/>
    </source>
</evidence>